<evidence type="ECO:0000256" key="1">
    <source>
        <dbReference type="SAM" id="Phobius"/>
    </source>
</evidence>
<proteinExistence type="predicted"/>
<keyword evidence="1" id="KW-0472">Membrane</keyword>
<evidence type="ECO:0000313" key="3">
    <source>
        <dbReference type="EMBL" id="CAF4391961.1"/>
    </source>
</evidence>
<dbReference type="Proteomes" id="UP000663851">
    <property type="component" value="Unassembled WGS sequence"/>
</dbReference>
<dbReference type="EMBL" id="CAJNXB010000073">
    <property type="protein sequence ID" value="CAF3018783.1"/>
    <property type="molecule type" value="Genomic_DNA"/>
</dbReference>
<evidence type="ECO:0000313" key="5">
    <source>
        <dbReference type="Proteomes" id="UP000663825"/>
    </source>
</evidence>
<keyword evidence="6" id="KW-1185">Reference proteome</keyword>
<dbReference type="EMBL" id="CAJOBP010003144">
    <property type="protein sequence ID" value="CAF4391961.1"/>
    <property type="molecule type" value="Genomic_DNA"/>
</dbReference>
<feature type="transmembrane region" description="Helical" evidence="1">
    <location>
        <begin position="220"/>
        <end position="238"/>
    </location>
</feature>
<dbReference type="Proteomes" id="UP000663825">
    <property type="component" value="Unassembled WGS sequence"/>
</dbReference>
<feature type="transmembrane region" description="Helical" evidence="1">
    <location>
        <begin position="186"/>
        <end position="205"/>
    </location>
</feature>
<feature type="transmembrane region" description="Helical" evidence="1">
    <location>
        <begin position="59"/>
        <end position="76"/>
    </location>
</feature>
<sequence length="356" mass="40733">MVSSPAVRRIFNSRDENIIDLTASFYELEPFDSIVQALQWRQIKRRLPSCMKKTLRNRFMLPNIIYVGYAIGLLVIDFNENLNTSSNNTSGANATNASKVRTSILDRPIQNDPYVNQLYIGLAIVSIIMGFLYCWAWRNRSLFDIVMIPEYLNLVQAGLYLWSATCYSKQDTLGGYYTMAVRKIELTASVIGLFAAKAWLVSWYMTYTRVFGRGYTLDDPDMVSCLATVANAIIYLVYNIQLNVSPEQYETNMLYKSADIVDFVDACFCVFACLRDDDWLWFLPLAGQYGIALGRVQVEAKTLPQFGKTPILLTSMCRRRINTKQSRNYWNINKRHDIITVPIFAPTLENSVTIDS</sequence>
<reference evidence="2" key="1">
    <citation type="submission" date="2021-02" db="EMBL/GenBank/DDBJ databases">
        <authorList>
            <person name="Nowell W R."/>
        </authorList>
    </citation>
    <scope>NUCLEOTIDE SEQUENCE</scope>
</reference>
<protein>
    <submittedName>
        <fullName evidence="2">Uncharacterized protein</fullName>
    </submittedName>
</protein>
<organism evidence="2 5">
    <name type="scientific">Rotaria socialis</name>
    <dbReference type="NCBI Taxonomy" id="392032"/>
    <lineage>
        <taxon>Eukaryota</taxon>
        <taxon>Metazoa</taxon>
        <taxon>Spiralia</taxon>
        <taxon>Gnathifera</taxon>
        <taxon>Rotifera</taxon>
        <taxon>Eurotatoria</taxon>
        <taxon>Bdelloidea</taxon>
        <taxon>Philodinida</taxon>
        <taxon>Philodinidae</taxon>
        <taxon>Rotaria</taxon>
    </lineage>
</organism>
<dbReference type="OrthoDB" id="10020132at2759"/>
<evidence type="ECO:0000313" key="6">
    <source>
        <dbReference type="Proteomes" id="UP000663873"/>
    </source>
</evidence>
<dbReference type="AlphaFoldDB" id="A0A817KXN2"/>
<keyword evidence="1" id="KW-0812">Transmembrane</keyword>
<gene>
    <name evidence="4" type="ORF">HFQ381_LOCUS26209</name>
    <name evidence="2" type="ORF">TIS948_LOCUS2337</name>
    <name evidence="3" type="ORF">UJA718_LOCUS18481</name>
</gene>
<keyword evidence="1" id="KW-1133">Transmembrane helix</keyword>
<dbReference type="EMBL" id="CAJOBO010003093">
    <property type="protein sequence ID" value="CAF4480469.1"/>
    <property type="molecule type" value="Genomic_DNA"/>
</dbReference>
<feature type="transmembrane region" description="Helical" evidence="1">
    <location>
        <begin position="118"/>
        <end position="137"/>
    </location>
</feature>
<comment type="caution">
    <text evidence="2">The sequence shown here is derived from an EMBL/GenBank/DDBJ whole genome shotgun (WGS) entry which is preliminary data.</text>
</comment>
<accession>A0A817KXN2</accession>
<dbReference type="Proteomes" id="UP000663873">
    <property type="component" value="Unassembled WGS sequence"/>
</dbReference>
<name>A0A817KXN2_9BILA</name>
<evidence type="ECO:0000313" key="2">
    <source>
        <dbReference type="EMBL" id="CAF3018783.1"/>
    </source>
</evidence>
<evidence type="ECO:0000313" key="4">
    <source>
        <dbReference type="EMBL" id="CAF4480469.1"/>
    </source>
</evidence>